<protein>
    <submittedName>
        <fullName evidence="2">Uncharacterized protein</fullName>
    </submittedName>
</protein>
<evidence type="ECO:0000313" key="2">
    <source>
        <dbReference type="EMBL" id="QQP39447.1"/>
    </source>
</evidence>
<feature type="compositionally biased region" description="Low complexity" evidence="1">
    <location>
        <begin position="64"/>
        <end position="75"/>
    </location>
</feature>
<gene>
    <name evidence="2" type="ORF">FKW44_020332</name>
</gene>
<reference evidence="3" key="1">
    <citation type="submission" date="2021-01" db="EMBL/GenBank/DDBJ databases">
        <title>Caligus Genome Assembly.</title>
        <authorList>
            <person name="Gallardo-Escarate C."/>
        </authorList>
    </citation>
    <scope>NUCLEOTIDE SEQUENCE [LARGE SCALE GENOMIC DNA]</scope>
</reference>
<evidence type="ECO:0000256" key="1">
    <source>
        <dbReference type="SAM" id="MobiDB-lite"/>
    </source>
</evidence>
<organism evidence="2 3">
    <name type="scientific">Caligus rogercresseyi</name>
    <name type="common">Sea louse</name>
    <dbReference type="NCBI Taxonomy" id="217165"/>
    <lineage>
        <taxon>Eukaryota</taxon>
        <taxon>Metazoa</taxon>
        <taxon>Ecdysozoa</taxon>
        <taxon>Arthropoda</taxon>
        <taxon>Crustacea</taxon>
        <taxon>Multicrustacea</taxon>
        <taxon>Hexanauplia</taxon>
        <taxon>Copepoda</taxon>
        <taxon>Siphonostomatoida</taxon>
        <taxon>Caligidae</taxon>
        <taxon>Caligus</taxon>
    </lineage>
</organism>
<accession>A0A7T8JY12</accession>
<evidence type="ECO:0000313" key="3">
    <source>
        <dbReference type="Proteomes" id="UP000595437"/>
    </source>
</evidence>
<dbReference type="Proteomes" id="UP000595437">
    <property type="component" value="Chromosome 14"/>
</dbReference>
<proteinExistence type="predicted"/>
<feature type="region of interest" description="Disordered" evidence="1">
    <location>
        <begin position="62"/>
        <end position="83"/>
    </location>
</feature>
<sequence length="83" mass="8813">MGSASKALEAYSNINGLHLNAGKIQTLRLGAPDTPSTATLDLLGVTVSRNLTFGPHHEKLFRMSGNESESSAGSALRYREGHC</sequence>
<dbReference type="AlphaFoldDB" id="A0A7T8JY12"/>
<name>A0A7T8JY12_CALRO</name>
<dbReference type="EMBL" id="CP045903">
    <property type="protein sequence ID" value="QQP39447.1"/>
    <property type="molecule type" value="Genomic_DNA"/>
</dbReference>
<keyword evidence="3" id="KW-1185">Reference proteome</keyword>